<dbReference type="AlphaFoldDB" id="A0A433SG37"/>
<evidence type="ECO:0008006" key="5">
    <source>
        <dbReference type="Google" id="ProtNLM"/>
    </source>
</evidence>
<keyword evidence="2" id="KW-0812">Transmembrane</keyword>
<dbReference type="InterPro" id="IPR031044">
    <property type="entry name" value="Small_Trp_rich"/>
</dbReference>
<comment type="caution">
    <text evidence="3">The sequence shown here is derived from an EMBL/GenBank/DDBJ whole genome shotgun (WGS) entry which is preliminary data.</text>
</comment>
<dbReference type="RefSeq" id="WP_126977327.1">
    <property type="nucleotide sequence ID" value="NZ_CAWUGC010000012.1"/>
</dbReference>
<accession>A0A433SG37</accession>
<evidence type="ECO:0000256" key="2">
    <source>
        <dbReference type="SAM" id="Phobius"/>
    </source>
</evidence>
<reference evidence="3 4" key="1">
    <citation type="submission" date="2018-01" db="EMBL/GenBank/DDBJ databases">
        <title>Saezia sanguinis gen. nov., sp. nov., in the order Burkholderiales isolated from human blood.</title>
        <authorList>
            <person name="Medina-Pascual M.J."/>
            <person name="Valdezate S."/>
            <person name="Monzon S."/>
            <person name="Cuesta I."/>
            <person name="Carrasco G."/>
            <person name="Villalon P."/>
            <person name="Saez-Nieto J.A."/>
        </authorList>
    </citation>
    <scope>NUCLEOTIDE SEQUENCE [LARGE SCALE GENOMIC DNA]</scope>
    <source>
        <strain evidence="3 4">CNM695-12</strain>
    </source>
</reference>
<dbReference type="NCBIfam" id="TIGR04438">
    <property type="entry name" value="small_Trp_rich"/>
    <property type="match status" value="1"/>
</dbReference>
<gene>
    <name evidence="3" type="ORF">CUZ56_00193</name>
</gene>
<dbReference type="Proteomes" id="UP000286947">
    <property type="component" value="Unassembled WGS sequence"/>
</dbReference>
<keyword evidence="2" id="KW-0472">Membrane</keyword>
<dbReference type="OrthoDB" id="8689816at2"/>
<protein>
    <recommendedName>
        <fullName evidence="5">TIGR04438 family Trp-rich protein</fullName>
    </recommendedName>
</protein>
<keyword evidence="2" id="KW-1133">Transmembrane helix</keyword>
<proteinExistence type="predicted"/>
<evidence type="ECO:0000313" key="3">
    <source>
        <dbReference type="EMBL" id="RUS67717.1"/>
    </source>
</evidence>
<sequence length="90" mass="10922">MIFLLAGIAMLIMKALDVSFMVDLSWWWCGTPFVMAFLYWEFVVPAFQLDAKREARDERKRVKARRQQQMDDLWSDDEKPKGFFRRKKKR</sequence>
<feature type="region of interest" description="Disordered" evidence="1">
    <location>
        <begin position="57"/>
        <end position="90"/>
    </location>
</feature>
<keyword evidence="4" id="KW-1185">Reference proteome</keyword>
<name>A0A433SG37_9BURK</name>
<feature type="transmembrane region" description="Helical" evidence="2">
    <location>
        <begin position="25"/>
        <end position="47"/>
    </location>
</feature>
<organism evidence="3 4">
    <name type="scientific">Saezia sanguinis</name>
    <dbReference type="NCBI Taxonomy" id="1965230"/>
    <lineage>
        <taxon>Bacteria</taxon>
        <taxon>Pseudomonadati</taxon>
        <taxon>Pseudomonadota</taxon>
        <taxon>Betaproteobacteria</taxon>
        <taxon>Burkholderiales</taxon>
        <taxon>Saeziaceae</taxon>
        <taxon>Saezia</taxon>
    </lineage>
</organism>
<evidence type="ECO:0000256" key="1">
    <source>
        <dbReference type="SAM" id="MobiDB-lite"/>
    </source>
</evidence>
<dbReference type="EMBL" id="PQSP01000001">
    <property type="protein sequence ID" value="RUS67717.1"/>
    <property type="molecule type" value="Genomic_DNA"/>
</dbReference>
<evidence type="ECO:0000313" key="4">
    <source>
        <dbReference type="Proteomes" id="UP000286947"/>
    </source>
</evidence>